<dbReference type="InterPro" id="IPR005259">
    <property type="entry name" value="PriA"/>
</dbReference>
<keyword evidence="3 12" id="KW-0479">Metal-binding</keyword>
<evidence type="ECO:0000256" key="11">
    <source>
        <dbReference type="ARBA" id="ARBA00048988"/>
    </source>
</evidence>
<keyword evidence="8 12" id="KW-0067">ATP-binding</keyword>
<dbReference type="PANTHER" id="PTHR30580">
    <property type="entry name" value="PRIMOSOMAL PROTEIN N"/>
    <property type="match status" value="1"/>
</dbReference>
<dbReference type="KEGG" id="cha:CHAB381_1386"/>
<keyword evidence="10 12" id="KW-0413">Isomerase</keyword>
<dbReference type="Pfam" id="PF18074">
    <property type="entry name" value="PriA_C"/>
    <property type="match status" value="1"/>
</dbReference>
<dbReference type="Pfam" id="PF17764">
    <property type="entry name" value="PriA_3primeBD"/>
    <property type="match status" value="1"/>
</dbReference>
<keyword evidence="7 12" id="KW-0862">Zinc</keyword>
<keyword evidence="4 12" id="KW-0547">Nucleotide-binding</keyword>
<dbReference type="NCBIfam" id="NF004069">
    <property type="entry name" value="PRK05580.2-1"/>
    <property type="match status" value="1"/>
</dbReference>
<feature type="binding site" evidence="12">
    <location>
        <position position="335"/>
    </location>
    <ligand>
        <name>Zn(2+)</name>
        <dbReference type="ChEBI" id="CHEBI:29105"/>
        <label>1</label>
    </ligand>
</feature>
<feature type="binding site" evidence="12">
    <location>
        <position position="332"/>
    </location>
    <ligand>
        <name>Zn(2+)</name>
        <dbReference type="ChEBI" id="CHEBI:29105"/>
        <label>1</label>
    </ligand>
</feature>
<dbReference type="EC" id="5.6.2.4" evidence="12"/>
<dbReference type="SMART" id="SM00487">
    <property type="entry name" value="DEXDc"/>
    <property type="match status" value="1"/>
</dbReference>
<comment type="catalytic activity">
    <reaction evidence="12">
        <text>Couples ATP hydrolysis with the unwinding of duplex DNA by translocating in the 3'-5' direction.</text>
        <dbReference type="EC" id="5.6.2.4"/>
    </reaction>
</comment>
<protein>
    <recommendedName>
        <fullName evidence="12">Replication restart protein PriA</fullName>
    </recommendedName>
    <alternativeName>
        <fullName evidence="12">ATP-dependent DNA helicase PriA</fullName>
        <ecNumber evidence="12">5.6.2.4</ecNumber>
    </alternativeName>
    <alternativeName>
        <fullName evidence="12">DNA 3'-5' helicase PriA</fullName>
    </alternativeName>
</protein>
<dbReference type="InterPro" id="IPR011545">
    <property type="entry name" value="DEAD/DEAH_box_helicase_dom"/>
</dbReference>
<dbReference type="GO" id="GO:0006269">
    <property type="term" value="P:DNA replication, synthesis of primer"/>
    <property type="evidence" value="ECO:0007669"/>
    <property type="project" value="UniProtKB-KW"/>
</dbReference>
<reference evidence="16" key="1">
    <citation type="submission" date="2007-07" db="EMBL/GenBank/DDBJ databases">
        <title>Complete genome sequence of Campylobacter hominis ATCC BAA-381, a commensal isolated from the human gastrointestinal tract.</title>
        <authorList>
            <person name="Fouts D.E."/>
            <person name="Mongodin E.F."/>
            <person name="Puiu D."/>
            <person name="Sebastian Y."/>
            <person name="Miller W.G."/>
            <person name="Mandrell R.E."/>
            <person name="Nelson K.E."/>
        </authorList>
    </citation>
    <scope>NUCLEOTIDE SEQUENCE [LARGE SCALE GENOMIC DNA]</scope>
    <source>
        <strain evidence="16">ATCC BAA-381 / LMG 19568 / NCTC 13146 / CH001A</strain>
    </source>
</reference>
<dbReference type="eggNOG" id="COG1198">
    <property type="taxonomic scope" value="Bacteria"/>
</dbReference>
<dbReference type="SUPFAM" id="SSF52540">
    <property type="entry name" value="P-loop containing nucleoside triphosphate hydrolases"/>
    <property type="match status" value="1"/>
</dbReference>
<gene>
    <name evidence="12 15" type="primary">priA</name>
    <name evidence="15" type="ordered locus">CHAB381_1386</name>
</gene>
<dbReference type="RefSeq" id="WP_012109238.1">
    <property type="nucleotide sequence ID" value="NC_009714.1"/>
</dbReference>
<comment type="similarity">
    <text evidence="12">Belongs to the helicase family. PriA subfamily.</text>
</comment>
<dbReference type="PROSITE" id="PS51194">
    <property type="entry name" value="HELICASE_CTER"/>
    <property type="match status" value="1"/>
</dbReference>
<evidence type="ECO:0000256" key="8">
    <source>
        <dbReference type="ARBA" id="ARBA00022840"/>
    </source>
</evidence>
<feature type="binding site" evidence="12">
    <location>
        <position position="359"/>
    </location>
    <ligand>
        <name>Zn(2+)</name>
        <dbReference type="ChEBI" id="CHEBI:29105"/>
        <label>2</label>
    </ligand>
</feature>
<dbReference type="InterPro" id="IPR001650">
    <property type="entry name" value="Helicase_C-like"/>
</dbReference>
<dbReference type="InterPro" id="IPR041222">
    <property type="entry name" value="PriA_3primeBD"/>
</dbReference>
<dbReference type="InterPro" id="IPR041236">
    <property type="entry name" value="PriA_C"/>
</dbReference>
<evidence type="ECO:0000256" key="9">
    <source>
        <dbReference type="ARBA" id="ARBA00023125"/>
    </source>
</evidence>
<dbReference type="GO" id="GO:0016887">
    <property type="term" value="F:ATP hydrolysis activity"/>
    <property type="evidence" value="ECO:0007669"/>
    <property type="project" value="RHEA"/>
</dbReference>
<dbReference type="Proteomes" id="UP000002407">
    <property type="component" value="Chromosome"/>
</dbReference>
<dbReference type="AlphaFoldDB" id="A7I344"/>
<keyword evidence="16" id="KW-1185">Reference proteome</keyword>
<sequence>MYFYKIAVLGSNQKPLIYSSILQISNFKIVKISLKNSEKSGVILSICDEPKFKTKEILEVCETRFTEFQCELAKFISYYYTCEIGVAFGIFEPLISQSFKTFKFTKSANLTAKQNEAYDFALRHNSSLIFGDTGSGKSEIYINLIINALKTHNQALFLMPEIALTPQMTKRLKNYFGESLGVWHSKITKAKKCEILEKLQSGDIKIIAGARSALFLPFSDLGIIIVDEEHDDSYKSGQKPRYNARDLALFASKKMGVKVVLGSATPSLTTIGKQPFYRLKGTFFESKKSFIYDENIGEVSKTVISHIKKALEADKQVIVFVPVRANFRYLICKSCGALMKCPFCDLGLSYHADQNALKCHYCGYSIFYKARCQKCKSETFEAKKIGTSEILKVLQENFPNAEITKFDRDEITTQKKLEKILSEFNDKKIDILVGTQMLSKGHDYHNVALAVILGLDDQLNYPDFRAREKTLALAMQVAGRAGRNGEGEIILQTGERDFFESYIDDYDEFLNDEKEYRKNLYPPFKRLLRILISNKNEKTGLEILNEAVEILKTCQNISIIGHGKAGTKFLAGKFRFEILIRANSHTPLINAANAIKHLPNTEIDIDPVNFG</sequence>
<comment type="catalytic activity">
    <reaction evidence="11 12">
        <text>ATP + H2O = ADP + phosphate + H(+)</text>
        <dbReference type="Rhea" id="RHEA:13065"/>
        <dbReference type="ChEBI" id="CHEBI:15377"/>
        <dbReference type="ChEBI" id="CHEBI:15378"/>
        <dbReference type="ChEBI" id="CHEBI:30616"/>
        <dbReference type="ChEBI" id="CHEBI:43474"/>
        <dbReference type="ChEBI" id="CHEBI:456216"/>
        <dbReference type="EC" id="5.6.2.4"/>
    </reaction>
</comment>
<dbReference type="OrthoDB" id="9759544at2"/>
<keyword evidence="5 12" id="KW-0378">Hydrolase</keyword>
<dbReference type="Pfam" id="PF00271">
    <property type="entry name" value="Helicase_C"/>
    <property type="match status" value="1"/>
</dbReference>
<dbReference type="SMART" id="SM00490">
    <property type="entry name" value="HELICc"/>
    <property type="match status" value="1"/>
</dbReference>
<evidence type="ECO:0000256" key="4">
    <source>
        <dbReference type="ARBA" id="ARBA00022741"/>
    </source>
</evidence>
<dbReference type="STRING" id="360107.CHAB381_1386"/>
<dbReference type="PROSITE" id="PS51192">
    <property type="entry name" value="HELICASE_ATP_BIND_1"/>
    <property type="match status" value="1"/>
</dbReference>
<evidence type="ECO:0000313" key="16">
    <source>
        <dbReference type="Proteomes" id="UP000002407"/>
    </source>
</evidence>
<keyword evidence="1 12" id="KW-0639">Primosome</keyword>
<comment type="cofactor">
    <cofactor evidence="12">
        <name>Zn(2+)</name>
        <dbReference type="ChEBI" id="CHEBI:29105"/>
    </cofactor>
    <text evidence="12">Binds 2 zinc ions per subunit.</text>
</comment>
<dbReference type="HAMAP" id="MF_00983">
    <property type="entry name" value="PriA"/>
    <property type="match status" value="1"/>
</dbReference>
<dbReference type="Gene3D" id="3.40.50.300">
    <property type="entry name" value="P-loop containing nucleotide triphosphate hydrolases"/>
    <property type="match status" value="2"/>
</dbReference>
<dbReference type="Pfam" id="PF18319">
    <property type="entry name" value="Zn_ribbon_PriA"/>
    <property type="match status" value="1"/>
</dbReference>
<evidence type="ECO:0000256" key="12">
    <source>
        <dbReference type="HAMAP-Rule" id="MF_00983"/>
    </source>
</evidence>
<dbReference type="Gene3D" id="3.40.1440.60">
    <property type="entry name" value="PriA, 3(prime) DNA-binding domain"/>
    <property type="match status" value="1"/>
</dbReference>
<feature type="domain" description="Helicase C-terminal" evidence="14">
    <location>
        <begin position="351"/>
        <end position="528"/>
    </location>
</feature>
<dbReference type="GO" id="GO:0008270">
    <property type="term" value="F:zinc ion binding"/>
    <property type="evidence" value="ECO:0007669"/>
    <property type="project" value="UniProtKB-UniRule"/>
</dbReference>
<dbReference type="InterPro" id="IPR042115">
    <property type="entry name" value="PriA_3primeBD_sf"/>
</dbReference>
<evidence type="ECO:0000256" key="5">
    <source>
        <dbReference type="ARBA" id="ARBA00022801"/>
    </source>
</evidence>
<feature type="binding site" evidence="12">
    <location>
        <position position="341"/>
    </location>
    <ligand>
        <name>Zn(2+)</name>
        <dbReference type="ChEBI" id="CHEBI:29105"/>
        <label>2</label>
    </ligand>
</feature>
<feature type="binding site" evidence="12">
    <location>
        <position position="344"/>
    </location>
    <ligand>
        <name>Zn(2+)</name>
        <dbReference type="ChEBI" id="CHEBI:29105"/>
        <label>2</label>
    </ligand>
</feature>
<dbReference type="GO" id="GO:0043138">
    <property type="term" value="F:3'-5' DNA helicase activity"/>
    <property type="evidence" value="ECO:0007669"/>
    <property type="project" value="UniProtKB-EC"/>
</dbReference>
<evidence type="ECO:0000313" key="15">
    <source>
        <dbReference type="EMBL" id="ABS51915.1"/>
    </source>
</evidence>
<dbReference type="InterPro" id="IPR040498">
    <property type="entry name" value="PriA_CRR"/>
</dbReference>
<dbReference type="GO" id="GO:0006302">
    <property type="term" value="P:double-strand break repair"/>
    <property type="evidence" value="ECO:0007669"/>
    <property type="project" value="InterPro"/>
</dbReference>
<accession>A7I344</accession>
<keyword evidence="9 12" id="KW-0238">DNA-binding</keyword>
<name>A7I344_CAMHC</name>
<feature type="binding site" evidence="12">
    <location>
        <position position="372"/>
    </location>
    <ligand>
        <name>Zn(2+)</name>
        <dbReference type="ChEBI" id="CHEBI:29105"/>
        <label>1</label>
    </ligand>
</feature>
<dbReference type="NCBIfam" id="TIGR00595">
    <property type="entry name" value="priA"/>
    <property type="match status" value="1"/>
</dbReference>
<dbReference type="InterPro" id="IPR027417">
    <property type="entry name" value="P-loop_NTPase"/>
</dbReference>
<evidence type="ECO:0000259" key="13">
    <source>
        <dbReference type="PROSITE" id="PS51192"/>
    </source>
</evidence>
<evidence type="ECO:0000256" key="7">
    <source>
        <dbReference type="ARBA" id="ARBA00022833"/>
    </source>
</evidence>
<dbReference type="GO" id="GO:0006270">
    <property type="term" value="P:DNA replication initiation"/>
    <property type="evidence" value="ECO:0007669"/>
    <property type="project" value="TreeGrafter"/>
</dbReference>
<evidence type="ECO:0000259" key="14">
    <source>
        <dbReference type="PROSITE" id="PS51194"/>
    </source>
</evidence>
<dbReference type="FunFam" id="3.40.50.300:FF:000489">
    <property type="entry name" value="Primosome assembly protein PriA"/>
    <property type="match status" value="1"/>
</dbReference>
<keyword evidence="6 12" id="KW-0347">Helicase</keyword>
<dbReference type="GO" id="GO:0005524">
    <property type="term" value="F:ATP binding"/>
    <property type="evidence" value="ECO:0007669"/>
    <property type="project" value="UniProtKB-UniRule"/>
</dbReference>
<dbReference type="GO" id="GO:0003677">
    <property type="term" value="F:DNA binding"/>
    <property type="evidence" value="ECO:0007669"/>
    <property type="project" value="UniProtKB-UniRule"/>
</dbReference>
<dbReference type="Pfam" id="PF00270">
    <property type="entry name" value="DEAD"/>
    <property type="match status" value="1"/>
</dbReference>
<evidence type="ECO:0000256" key="6">
    <source>
        <dbReference type="ARBA" id="ARBA00022806"/>
    </source>
</evidence>
<dbReference type="PANTHER" id="PTHR30580:SF0">
    <property type="entry name" value="PRIMOSOMAL PROTEIN N"/>
    <property type="match status" value="1"/>
</dbReference>
<organism evidence="15 16">
    <name type="scientific">Campylobacter hominis (strain ATCC BAA-381 / DSM 21671 / CCUG 45161 / LMG 19568 / NCTC 13146 / CH001A)</name>
    <dbReference type="NCBI Taxonomy" id="360107"/>
    <lineage>
        <taxon>Bacteria</taxon>
        <taxon>Pseudomonadati</taxon>
        <taxon>Campylobacterota</taxon>
        <taxon>Epsilonproteobacteria</taxon>
        <taxon>Campylobacterales</taxon>
        <taxon>Campylobacteraceae</taxon>
        <taxon>Campylobacter</taxon>
    </lineage>
</organism>
<proteinExistence type="inferred from homology"/>
<feature type="binding site" evidence="12">
    <location>
        <position position="375"/>
    </location>
    <ligand>
        <name>Zn(2+)</name>
        <dbReference type="ChEBI" id="CHEBI:29105"/>
        <label>1</label>
    </ligand>
</feature>
<dbReference type="GO" id="GO:1990077">
    <property type="term" value="C:primosome complex"/>
    <property type="evidence" value="ECO:0007669"/>
    <property type="project" value="UniProtKB-UniRule"/>
</dbReference>
<evidence type="ECO:0000256" key="1">
    <source>
        <dbReference type="ARBA" id="ARBA00022515"/>
    </source>
</evidence>
<evidence type="ECO:0000256" key="3">
    <source>
        <dbReference type="ARBA" id="ARBA00022723"/>
    </source>
</evidence>
<feature type="domain" description="Helicase ATP-binding" evidence="13">
    <location>
        <begin position="118"/>
        <end position="284"/>
    </location>
</feature>
<dbReference type="InterPro" id="IPR014001">
    <property type="entry name" value="Helicase_ATP-bd"/>
</dbReference>
<evidence type="ECO:0000256" key="2">
    <source>
        <dbReference type="ARBA" id="ARBA00022705"/>
    </source>
</evidence>
<dbReference type="HOGENOM" id="CLU_013353_4_1_7"/>
<feature type="binding site" evidence="12">
    <location>
        <position position="362"/>
    </location>
    <ligand>
        <name>Zn(2+)</name>
        <dbReference type="ChEBI" id="CHEBI:29105"/>
        <label>2</label>
    </ligand>
</feature>
<dbReference type="EMBL" id="CP000776">
    <property type="protein sequence ID" value="ABS51915.1"/>
    <property type="molecule type" value="Genomic_DNA"/>
</dbReference>
<dbReference type="GO" id="GO:0006310">
    <property type="term" value="P:DNA recombination"/>
    <property type="evidence" value="ECO:0007669"/>
    <property type="project" value="InterPro"/>
</dbReference>
<comment type="function">
    <text evidence="12">Initiates the restart of stalled replication forks, which reloads the replicative helicase on sites other than the origin of replication. Recognizes and binds to abandoned replication forks and remodels them to uncover a helicase loading site. Promotes assembly of the primosome at these replication forks.</text>
</comment>
<evidence type="ECO:0000256" key="10">
    <source>
        <dbReference type="ARBA" id="ARBA00023235"/>
    </source>
</evidence>
<comment type="subunit">
    <text evidence="12">Component of the replication restart primosome.</text>
</comment>
<keyword evidence="2 12" id="KW-0235">DNA replication</keyword>